<evidence type="ECO:0000313" key="1">
    <source>
        <dbReference type="EMBL" id="CCD44281.1"/>
    </source>
</evidence>
<sequence length="50" mass="5740">MQREAQDEAANILYHASASPNLMIHTSTSLITYIEVFHALSHIRKMTRIK</sequence>
<organism evidence="1 2">
    <name type="scientific">Botryotinia fuckeliana (strain T4)</name>
    <name type="common">Noble rot fungus</name>
    <name type="synonym">Botrytis cinerea</name>
    <dbReference type="NCBI Taxonomy" id="999810"/>
    <lineage>
        <taxon>Eukaryota</taxon>
        <taxon>Fungi</taxon>
        <taxon>Dikarya</taxon>
        <taxon>Ascomycota</taxon>
        <taxon>Pezizomycotina</taxon>
        <taxon>Leotiomycetes</taxon>
        <taxon>Helotiales</taxon>
        <taxon>Sclerotiniaceae</taxon>
        <taxon>Botrytis</taxon>
    </lineage>
</organism>
<gene>
    <name evidence="1" type="ORF">BofuT4_P058610.1</name>
</gene>
<proteinExistence type="predicted"/>
<accession>G2XUW1</accession>
<reference evidence="2" key="1">
    <citation type="journal article" date="2011" name="PLoS Genet.">
        <title>Genomic analysis of the necrotrophic fungal pathogens Sclerotinia sclerotiorum and Botrytis cinerea.</title>
        <authorList>
            <person name="Amselem J."/>
            <person name="Cuomo C.A."/>
            <person name="van Kan J.A."/>
            <person name="Viaud M."/>
            <person name="Benito E.P."/>
            <person name="Couloux A."/>
            <person name="Coutinho P.M."/>
            <person name="de Vries R.P."/>
            <person name="Dyer P.S."/>
            <person name="Fillinger S."/>
            <person name="Fournier E."/>
            <person name="Gout L."/>
            <person name="Hahn M."/>
            <person name="Kohn L."/>
            <person name="Lapalu N."/>
            <person name="Plummer K.M."/>
            <person name="Pradier J.M."/>
            <person name="Quevillon E."/>
            <person name="Sharon A."/>
            <person name="Simon A."/>
            <person name="ten Have A."/>
            <person name="Tudzynski B."/>
            <person name="Tudzynski P."/>
            <person name="Wincker P."/>
            <person name="Andrew M."/>
            <person name="Anthouard V."/>
            <person name="Beever R.E."/>
            <person name="Beffa R."/>
            <person name="Benoit I."/>
            <person name="Bouzid O."/>
            <person name="Brault B."/>
            <person name="Chen Z."/>
            <person name="Choquer M."/>
            <person name="Collemare J."/>
            <person name="Cotton P."/>
            <person name="Danchin E.G."/>
            <person name="Da Silva C."/>
            <person name="Gautier A."/>
            <person name="Giraud C."/>
            <person name="Giraud T."/>
            <person name="Gonzalez C."/>
            <person name="Grossetete S."/>
            <person name="Guldener U."/>
            <person name="Henrissat B."/>
            <person name="Howlett B.J."/>
            <person name="Kodira C."/>
            <person name="Kretschmer M."/>
            <person name="Lappartient A."/>
            <person name="Leroch M."/>
            <person name="Levis C."/>
            <person name="Mauceli E."/>
            <person name="Neuveglise C."/>
            <person name="Oeser B."/>
            <person name="Pearson M."/>
            <person name="Poulain J."/>
            <person name="Poussereau N."/>
            <person name="Quesneville H."/>
            <person name="Rascle C."/>
            <person name="Schumacher J."/>
            <person name="Segurens B."/>
            <person name="Sexton A."/>
            <person name="Silva E."/>
            <person name="Sirven C."/>
            <person name="Soanes D.M."/>
            <person name="Talbot N.J."/>
            <person name="Templeton M."/>
            <person name="Yandava C."/>
            <person name="Yarden O."/>
            <person name="Zeng Q."/>
            <person name="Rollins J.A."/>
            <person name="Lebrun M.H."/>
            <person name="Dickman M."/>
        </authorList>
    </citation>
    <scope>NUCLEOTIDE SEQUENCE [LARGE SCALE GENOMIC DNA]</scope>
    <source>
        <strain evidence="2">T4</strain>
    </source>
</reference>
<dbReference type="EMBL" id="FQ790270">
    <property type="protein sequence ID" value="CCD44281.1"/>
    <property type="molecule type" value="Genomic_DNA"/>
</dbReference>
<dbReference type="InParanoid" id="G2XUW1"/>
<dbReference type="Proteomes" id="UP000008177">
    <property type="component" value="Unplaced contigs"/>
</dbReference>
<protein>
    <submittedName>
        <fullName evidence="1">Uncharacterized protein</fullName>
    </submittedName>
</protein>
<evidence type="ECO:0000313" key="2">
    <source>
        <dbReference type="Proteomes" id="UP000008177"/>
    </source>
</evidence>
<dbReference type="AlphaFoldDB" id="G2XUW1"/>
<dbReference type="HOGENOM" id="CLU_3124775_0_0_1"/>
<name>G2XUW1_BOTF4</name>